<organism evidence="1 2">
    <name type="scientific">Mesorhizobium mediterraneum</name>
    <dbReference type="NCBI Taxonomy" id="43617"/>
    <lineage>
        <taxon>Bacteria</taxon>
        <taxon>Pseudomonadati</taxon>
        <taxon>Pseudomonadota</taxon>
        <taxon>Alphaproteobacteria</taxon>
        <taxon>Hyphomicrobiales</taxon>
        <taxon>Phyllobacteriaceae</taxon>
        <taxon>Mesorhizobium</taxon>
    </lineage>
</organism>
<dbReference type="Proteomes" id="UP000216215">
    <property type="component" value="Unassembled WGS sequence"/>
</dbReference>
<evidence type="ECO:0008006" key="3">
    <source>
        <dbReference type="Google" id="ProtNLM"/>
    </source>
</evidence>
<evidence type="ECO:0000313" key="2">
    <source>
        <dbReference type="Proteomes" id="UP000216215"/>
    </source>
</evidence>
<keyword evidence="2" id="KW-1185">Reference proteome</keyword>
<dbReference type="AlphaFoldDB" id="A0AB36R2K5"/>
<sequence length="82" mass="9488">MDNETPELAEVTPYDVAHFQTYAVLLMSEAMGLDWRKVARAILNIDAERQPERARRAWTSHLARARWLATSGYGQRQSDRLQ</sequence>
<comment type="caution">
    <text evidence="1">The sequence shown here is derived from an EMBL/GenBank/DDBJ whole genome shotgun (WGS) entry which is preliminary data.</text>
</comment>
<protein>
    <recommendedName>
        <fullName evidence="3">DUF2285 domain-containing protein</fullName>
    </recommendedName>
</protein>
<gene>
    <name evidence="1" type="ORF">CIT25_29830</name>
</gene>
<reference evidence="2" key="1">
    <citation type="submission" date="2017-08" db="EMBL/GenBank/DDBJ databases">
        <title>Mesorhizobium wenxinae sp. nov., a novel rhizobial species isolated from root nodules of chickpea (Cicer arietinum L.).</title>
        <authorList>
            <person name="Zhang J."/>
        </authorList>
    </citation>
    <scope>NUCLEOTIDE SEQUENCE [LARGE SCALE GENOMIC DNA]</scope>
    <source>
        <strain evidence="2">USDA 3392</strain>
    </source>
</reference>
<evidence type="ECO:0000313" key="1">
    <source>
        <dbReference type="EMBL" id="PAP98702.1"/>
    </source>
</evidence>
<name>A0AB36R2K5_9HYPH</name>
<accession>A0AB36R2K5</accession>
<proteinExistence type="predicted"/>
<dbReference type="EMBL" id="NPKI01000043">
    <property type="protein sequence ID" value="PAP98702.1"/>
    <property type="molecule type" value="Genomic_DNA"/>
</dbReference>